<evidence type="ECO:0000256" key="1">
    <source>
        <dbReference type="SAM" id="MobiDB-lite"/>
    </source>
</evidence>
<gene>
    <name evidence="3" type="ORF">GCM10010339_86230</name>
</gene>
<evidence type="ECO:0000256" key="2">
    <source>
        <dbReference type="SAM" id="Phobius"/>
    </source>
</evidence>
<name>A0A919D931_9ACTN</name>
<feature type="transmembrane region" description="Helical" evidence="2">
    <location>
        <begin position="162"/>
        <end position="183"/>
    </location>
</feature>
<reference evidence="3" key="2">
    <citation type="submission" date="2020-09" db="EMBL/GenBank/DDBJ databases">
        <authorList>
            <person name="Sun Q."/>
            <person name="Ohkuma M."/>
        </authorList>
    </citation>
    <scope>NUCLEOTIDE SEQUENCE</scope>
    <source>
        <strain evidence="3">JCM 4714</strain>
    </source>
</reference>
<keyword evidence="2" id="KW-1133">Transmembrane helix</keyword>
<feature type="compositionally biased region" description="Basic and acidic residues" evidence="1">
    <location>
        <begin position="338"/>
        <end position="347"/>
    </location>
</feature>
<feature type="transmembrane region" description="Helical" evidence="2">
    <location>
        <begin position="195"/>
        <end position="218"/>
    </location>
</feature>
<feature type="transmembrane region" description="Helical" evidence="2">
    <location>
        <begin position="224"/>
        <end position="243"/>
    </location>
</feature>
<protein>
    <submittedName>
        <fullName evidence="3">Membrane protein</fullName>
    </submittedName>
</protein>
<evidence type="ECO:0000313" key="4">
    <source>
        <dbReference type="Proteomes" id="UP000655443"/>
    </source>
</evidence>
<evidence type="ECO:0000313" key="3">
    <source>
        <dbReference type="EMBL" id="GHE14668.1"/>
    </source>
</evidence>
<organism evidence="3 4">
    <name type="scientific">Streptomyces alanosinicus</name>
    <dbReference type="NCBI Taxonomy" id="68171"/>
    <lineage>
        <taxon>Bacteria</taxon>
        <taxon>Bacillati</taxon>
        <taxon>Actinomycetota</taxon>
        <taxon>Actinomycetes</taxon>
        <taxon>Kitasatosporales</taxon>
        <taxon>Streptomycetaceae</taxon>
        <taxon>Streptomyces</taxon>
    </lineage>
</organism>
<dbReference type="AlphaFoldDB" id="A0A919D931"/>
<dbReference type="RefSeq" id="WP_189958991.1">
    <property type="nucleotide sequence ID" value="NZ_BMVG01000052.1"/>
</dbReference>
<proteinExistence type="predicted"/>
<feature type="region of interest" description="Disordered" evidence="1">
    <location>
        <begin position="337"/>
        <end position="359"/>
    </location>
</feature>
<comment type="caution">
    <text evidence="3">The sequence shown here is derived from an EMBL/GenBank/DDBJ whole genome shotgun (WGS) entry which is preliminary data.</text>
</comment>
<keyword evidence="2" id="KW-0472">Membrane</keyword>
<keyword evidence="4" id="KW-1185">Reference proteome</keyword>
<feature type="transmembrane region" description="Helical" evidence="2">
    <location>
        <begin position="310"/>
        <end position="331"/>
    </location>
</feature>
<sequence>MARKIMQALLFPFALSVLLVGVYTAAMHAPAPHEMKVAVAGPPAQTAPLAASLQKAVGHAYDITTVTTSERARQLVEHRTVAAAYVPAPSPGDRTAGTASTSFAQPAQPNGPVLYVASAAGAAGVTMAAAPFENAAVQQRQFLQVRDLVPLSPHDTSDTTTMYASIGLTLAGYLPVVVLTTAFGPALKRRRAVAALAAFGAVTTITIWAVAGPVLGALHGSAPAIWVTGWLTVMAVGMGTLLLSRFCGRLTALPAAAIFMFLGMPASGAALPIDTMPALVRAFHDVLPLTSTSGSLRQIMYFDGNGIADYWLTLALWAIAGLALTAAYDTLKARRSTGRKETSDDRAPLPLQAVPSTSR</sequence>
<accession>A0A919D931</accession>
<dbReference type="EMBL" id="BMVG01000052">
    <property type="protein sequence ID" value="GHE14668.1"/>
    <property type="molecule type" value="Genomic_DNA"/>
</dbReference>
<reference evidence="3" key="1">
    <citation type="journal article" date="2014" name="Int. J. Syst. Evol. Microbiol.">
        <title>Complete genome sequence of Corynebacterium casei LMG S-19264T (=DSM 44701T), isolated from a smear-ripened cheese.</title>
        <authorList>
            <consortium name="US DOE Joint Genome Institute (JGI-PGF)"/>
            <person name="Walter F."/>
            <person name="Albersmeier A."/>
            <person name="Kalinowski J."/>
            <person name="Ruckert C."/>
        </authorList>
    </citation>
    <scope>NUCLEOTIDE SEQUENCE</scope>
    <source>
        <strain evidence="3">JCM 4714</strain>
    </source>
</reference>
<dbReference type="Proteomes" id="UP000655443">
    <property type="component" value="Unassembled WGS sequence"/>
</dbReference>
<keyword evidence="2" id="KW-0812">Transmembrane</keyword>
<feature type="transmembrane region" description="Helical" evidence="2">
    <location>
        <begin position="250"/>
        <end position="273"/>
    </location>
</feature>